<keyword evidence="5" id="KW-0297">G-protein coupled receptor</keyword>
<gene>
    <name evidence="11" type="ORF">CONCODRAFT_8741</name>
</gene>
<feature type="transmembrane region" description="Helical" evidence="9">
    <location>
        <begin position="20"/>
        <end position="41"/>
    </location>
</feature>
<dbReference type="AlphaFoldDB" id="A0A137P1J7"/>
<feature type="transmembrane region" description="Helical" evidence="9">
    <location>
        <begin position="129"/>
        <end position="151"/>
    </location>
</feature>
<organism evidence="11 12">
    <name type="scientific">Conidiobolus coronatus (strain ATCC 28846 / CBS 209.66 / NRRL 28638)</name>
    <name type="common">Delacroixia coronata</name>
    <dbReference type="NCBI Taxonomy" id="796925"/>
    <lineage>
        <taxon>Eukaryota</taxon>
        <taxon>Fungi</taxon>
        <taxon>Fungi incertae sedis</taxon>
        <taxon>Zoopagomycota</taxon>
        <taxon>Entomophthoromycotina</taxon>
        <taxon>Entomophthoromycetes</taxon>
        <taxon>Entomophthorales</taxon>
        <taxon>Ancylistaceae</taxon>
        <taxon>Conidiobolus</taxon>
    </lineage>
</organism>
<proteinExistence type="predicted"/>
<dbReference type="Gene3D" id="1.20.1070.10">
    <property type="entry name" value="Rhodopsin 7-helix transmembrane proteins"/>
    <property type="match status" value="1"/>
</dbReference>
<comment type="subcellular location">
    <subcellularLocation>
        <location evidence="1">Cell membrane</location>
        <topology evidence="1">Multi-pass membrane protein</topology>
    </subcellularLocation>
</comment>
<feature type="transmembrane region" description="Helical" evidence="9">
    <location>
        <begin position="263"/>
        <end position="283"/>
    </location>
</feature>
<evidence type="ECO:0000256" key="2">
    <source>
        <dbReference type="ARBA" id="ARBA00022475"/>
    </source>
</evidence>
<evidence type="ECO:0000256" key="6">
    <source>
        <dbReference type="ARBA" id="ARBA00023136"/>
    </source>
</evidence>
<feature type="transmembrane region" description="Helical" evidence="9">
    <location>
        <begin position="230"/>
        <end position="251"/>
    </location>
</feature>
<keyword evidence="8" id="KW-0807">Transducer</keyword>
<keyword evidence="6 9" id="KW-0472">Membrane</keyword>
<dbReference type="OrthoDB" id="2121491at2759"/>
<reference evidence="11 12" key="1">
    <citation type="journal article" date="2015" name="Genome Biol. Evol.">
        <title>Phylogenomic analyses indicate that early fungi evolved digesting cell walls of algal ancestors of land plants.</title>
        <authorList>
            <person name="Chang Y."/>
            <person name="Wang S."/>
            <person name="Sekimoto S."/>
            <person name="Aerts A.L."/>
            <person name="Choi C."/>
            <person name="Clum A."/>
            <person name="LaButti K.M."/>
            <person name="Lindquist E.A."/>
            <person name="Yee Ngan C."/>
            <person name="Ohm R.A."/>
            <person name="Salamov A.A."/>
            <person name="Grigoriev I.V."/>
            <person name="Spatafora J.W."/>
            <person name="Berbee M.L."/>
        </authorList>
    </citation>
    <scope>NUCLEOTIDE SEQUENCE [LARGE SCALE GENOMIC DNA]</scope>
    <source>
        <strain evidence="11 12">NRRL 28638</strain>
    </source>
</reference>
<keyword evidence="2" id="KW-1003">Cell membrane</keyword>
<evidence type="ECO:0000256" key="5">
    <source>
        <dbReference type="ARBA" id="ARBA00023040"/>
    </source>
</evidence>
<dbReference type="PANTHER" id="PTHR24228">
    <property type="entry name" value="B2 BRADYKININ RECEPTOR/ANGIOTENSIN II RECEPTOR"/>
    <property type="match status" value="1"/>
</dbReference>
<feature type="transmembrane region" description="Helical" evidence="9">
    <location>
        <begin position="171"/>
        <end position="197"/>
    </location>
</feature>
<evidence type="ECO:0000259" key="10">
    <source>
        <dbReference type="PROSITE" id="PS50262"/>
    </source>
</evidence>
<protein>
    <submittedName>
        <fullName evidence="11">Family A G protein-coupled receptor-like protein</fullName>
    </submittedName>
</protein>
<feature type="transmembrane region" description="Helical" evidence="9">
    <location>
        <begin position="104"/>
        <end position="122"/>
    </location>
</feature>
<dbReference type="Proteomes" id="UP000070444">
    <property type="component" value="Unassembled WGS sequence"/>
</dbReference>
<dbReference type="PROSITE" id="PS00237">
    <property type="entry name" value="G_PROTEIN_RECEP_F1_1"/>
    <property type="match status" value="1"/>
</dbReference>
<dbReference type="GO" id="GO:0005886">
    <property type="term" value="C:plasma membrane"/>
    <property type="evidence" value="ECO:0007669"/>
    <property type="project" value="UniProtKB-SubCell"/>
</dbReference>
<evidence type="ECO:0000256" key="8">
    <source>
        <dbReference type="ARBA" id="ARBA00023224"/>
    </source>
</evidence>
<dbReference type="InterPro" id="IPR000276">
    <property type="entry name" value="GPCR_Rhodpsn"/>
</dbReference>
<accession>A0A137P1J7</accession>
<keyword evidence="7 11" id="KW-0675">Receptor</keyword>
<dbReference type="InterPro" id="IPR017452">
    <property type="entry name" value="GPCR_Rhodpsn_7TM"/>
</dbReference>
<evidence type="ECO:0000256" key="7">
    <source>
        <dbReference type="ARBA" id="ARBA00023170"/>
    </source>
</evidence>
<evidence type="ECO:0000256" key="4">
    <source>
        <dbReference type="ARBA" id="ARBA00022989"/>
    </source>
</evidence>
<evidence type="ECO:0000256" key="1">
    <source>
        <dbReference type="ARBA" id="ARBA00004651"/>
    </source>
</evidence>
<dbReference type="SUPFAM" id="SSF81321">
    <property type="entry name" value="Family A G protein-coupled receptor-like"/>
    <property type="match status" value="1"/>
</dbReference>
<evidence type="ECO:0000313" key="12">
    <source>
        <dbReference type="Proteomes" id="UP000070444"/>
    </source>
</evidence>
<keyword evidence="3 9" id="KW-0812">Transmembrane</keyword>
<dbReference type="PROSITE" id="PS50262">
    <property type="entry name" value="G_PROTEIN_RECEP_F1_2"/>
    <property type="match status" value="1"/>
</dbReference>
<keyword evidence="4 9" id="KW-1133">Transmembrane helix</keyword>
<dbReference type="EMBL" id="KQ964555">
    <property type="protein sequence ID" value="KXN68936.1"/>
    <property type="molecule type" value="Genomic_DNA"/>
</dbReference>
<dbReference type="GO" id="GO:0004930">
    <property type="term" value="F:G protein-coupled receptor activity"/>
    <property type="evidence" value="ECO:0007669"/>
    <property type="project" value="UniProtKB-KW"/>
</dbReference>
<sequence length="304" mass="34535">MSSSLQPSVISDELRDGLLINTAIAGILGVLINSGVIWVLVKKLLKGKAHGDIKLCTFVAVTDIVISFGLIFRSIFAKYPYNIFKYHPNWCKVELGTTGQLLTYSGYSLAVLSIERFLLVCFNVKISVIFWFLCIAVCWLLQFIPAIIGISQDLQTLTKIEIYCTFLPQKAAYIAYIVALVLFLGSYIIIIICYAGITILKFKQCLNQLNLNIPKEKVYAEFRSTFLKSILNICIYQLVFTGKIYTIIYELTTGKKRWLMLDVVSNSLIIYTSVVNTLILLYMNQEVRKSYFDLLKSIKAKLFK</sequence>
<dbReference type="PANTHER" id="PTHR24228:SF59">
    <property type="entry name" value="NEUROPEPTIDE RECEPTOR 15"/>
    <property type="match status" value="1"/>
</dbReference>
<name>A0A137P1J7_CONC2</name>
<feature type="domain" description="G-protein coupled receptors family 1 profile" evidence="10">
    <location>
        <begin position="32"/>
        <end position="280"/>
    </location>
</feature>
<feature type="transmembrane region" description="Helical" evidence="9">
    <location>
        <begin position="53"/>
        <end position="76"/>
    </location>
</feature>
<keyword evidence="12" id="KW-1185">Reference proteome</keyword>
<evidence type="ECO:0000313" key="11">
    <source>
        <dbReference type="EMBL" id="KXN68936.1"/>
    </source>
</evidence>
<evidence type="ECO:0000256" key="9">
    <source>
        <dbReference type="SAM" id="Phobius"/>
    </source>
</evidence>
<evidence type="ECO:0000256" key="3">
    <source>
        <dbReference type="ARBA" id="ARBA00022692"/>
    </source>
</evidence>